<keyword evidence="5" id="KW-0408">Iron</keyword>
<dbReference type="SUPFAM" id="SSF55961">
    <property type="entry name" value="Bet v1-like"/>
    <property type="match status" value="1"/>
</dbReference>
<evidence type="ECO:0000256" key="5">
    <source>
        <dbReference type="ARBA" id="ARBA00023004"/>
    </source>
</evidence>
<name>A0A963Z3M2_9PROT</name>
<dbReference type="InterPro" id="IPR017941">
    <property type="entry name" value="Rieske_2Fe-2S"/>
</dbReference>
<evidence type="ECO:0000256" key="7">
    <source>
        <dbReference type="ARBA" id="ARBA00023027"/>
    </source>
</evidence>
<dbReference type="Pfam" id="PF00848">
    <property type="entry name" value="Ring_hydroxyl_A"/>
    <property type="match status" value="1"/>
</dbReference>
<evidence type="ECO:0000256" key="6">
    <source>
        <dbReference type="ARBA" id="ARBA00023014"/>
    </source>
</evidence>
<sequence>MPDSNQVGLPPDLARTFEPVTRASHAPGALYTDPAVLQREMDSIFMREWLCLARSEEIASPGDYMTFQVGSEPVMICRDKDMAPRAYANMCPHRGAKLVMGQGNSRAFVCPYHAWSFNLDGRLIGASWMAEAEGFDKTTCHLHEFHLREWGGWLFVSVAPDPQPFEDYIAVFDQKFGYVKMENLKIGVRLDAELNCNWKLMVENFLDFYHGKILHKDTVGRFLSTPDVTYDLRPEGQVYVDHYDVGTLSKDGKIFKKRIPTMADKPELFAQAAALPPNLSVFQRLDYTVFFTSWPIGPNRMRMTTMALWQAEDLEGESGKKMTDEYIFMLNKVLQEDFDMVESLQLALQSTSFVPGRMSRLEQGVQHFVQHSIKRAYGDEDFRA</sequence>
<dbReference type="InterPro" id="IPR015881">
    <property type="entry name" value="ARHD_Rieske_2Fe_2S"/>
</dbReference>
<keyword evidence="6" id="KW-0411">Iron-sulfur</keyword>
<dbReference type="EMBL" id="JAESVA010000006">
    <property type="protein sequence ID" value="MCB8882157.1"/>
    <property type="molecule type" value="Genomic_DNA"/>
</dbReference>
<evidence type="ECO:0000259" key="8">
    <source>
        <dbReference type="PROSITE" id="PS51296"/>
    </source>
</evidence>
<accession>A0A963Z3M2</accession>
<keyword evidence="2" id="KW-0001">2Fe-2S</keyword>
<comment type="cofactor">
    <cofactor evidence="1">
        <name>Fe cation</name>
        <dbReference type="ChEBI" id="CHEBI:24875"/>
    </cofactor>
</comment>
<comment type="caution">
    <text evidence="9">The sequence shown here is derived from an EMBL/GenBank/DDBJ whole genome shotgun (WGS) entry which is preliminary data.</text>
</comment>
<dbReference type="PANTHER" id="PTHR43756:SF5">
    <property type="entry name" value="CHOLINE MONOOXYGENASE, CHLOROPLASTIC"/>
    <property type="match status" value="1"/>
</dbReference>
<keyword evidence="7" id="KW-0520">NAD</keyword>
<dbReference type="AlphaFoldDB" id="A0A963Z3M2"/>
<keyword evidence="10" id="KW-1185">Reference proteome</keyword>
<feature type="domain" description="Rieske" evidence="8">
    <location>
        <begin position="49"/>
        <end position="156"/>
    </location>
</feature>
<dbReference type="CDD" id="cd03469">
    <property type="entry name" value="Rieske_RO_Alpha_N"/>
    <property type="match status" value="1"/>
</dbReference>
<organism evidence="9 10">
    <name type="scientific">Acidisoma cellulosilyticum</name>
    <dbReference type="NCBI Taxonomy" id="2802395"/>
    <lineage>
        <taxon>Bacteria</taxon>
        <taxon>Pseudomonadati</taxon>
        <taxon>Pseudomonadota</taxon>
        <taxon>Alphaproteobacteria</taxon>
        <taxon>Acetobacterales</taxon>
        <taxon>Acidocellaceae</taxon>
        <taxon>Acidisoma</taxon>
    </lineage>
</organism>
<keyword evidence="4" id="KW-0560">Oxidoreductase</keyword>
<dbReference type="CDD" id="cd00680">
    <property type="entry name" value="RHO_alpha_C"/>
    <property type="match status" value="1"/>
</dbReference>
<evidence type="ECO:0000256" key="4">
    <source>
        <dbReference type="ARBA" id="ARBA00023002"/>
    </source>
</evidence>
<evidence type="ECO:0000256" key="3">
    <source>
        <dbReference type="ARBA" id="ARBA00022723"/>
    </source>
</evidence>
<gene>
    <name evidence="9" type="ORF">ACELLULO517_18065</name>
</gene>
<evidence type="ECO:0000256" key="2">
    <source>
        <dbReference type="ARBA" id="ARBA00022714"/>
    </source>
</evidence>
<dbReference type="PANTHER" id="PTHR43756">
    <property type="entry name" value="CHOLINE MONOOXYGENASE, CHLOROPLASTIC"/>
    <property type="match status" value="1"/>
</dbReference>
<proteinExistence type="predicted"/>
<dbReference type="PROSITE" id="PS00570">
    <property type="entry name" value="RING_HYDROXYL_ALPHA"/>
    <property type="match status" value="1"/>
</dbReference>
<dbReference type="InterPro" id="IPR015879">
    <property type="entry name" value="Ring_hydroxy_dOase_asu_C_dom"/>
</dbReference>
<protein>
    <submittedName>
        <fullName evidence="9">Aromatic ring-hydroxylating dioxygenase subunit alpha</fullName>
    </submittedName>
</protein>
<dbReference type="RefSeq" id="WP_227308823.1">
    <property type="nucleotide sequence ID" value="NZ_JAESVA010000006.1"/>
</dbReference>
<dbReference type="PROSITE" id="PS51296">
    <property type="entry name" value="RIESKE"/>
    <property type="match status" value="1"/>
</dbReference>
<evidence type="ECO:0000313" key="9">
    <source>
        <dbReference type="EMBL" id="MCB8882157.1"/>
    </source>
</evidence>
<evidence type="ECO:0000313" key="10">
    <source>
        <dbReference type="Proteomes" id="UP000721844"/>
    </source>
</evidence>
<dbReference type="Pfam" id="PF00355">
    <property type="entry name" value="Rieske"/>
    <property type="match status" value="1"/>
</dbReference>
<dbReference type="PRINTS" id="PR00090">
    <property type="entry name" value="RNGDIOXGNASE"/>
</dbReference>
<dbReference type="Gene3D" id="2.102.10.10">
    <property type="entry name" value="Rieske [2Fe-2S] iron-sulphur domain"/>
    <property type="match status" value="1"/>
</dbReference>
<dbReference type="Gene3D" id="3.90.380.10">
    <property type="entry name" value="Naphthalene 1,2-dioxygenase Alpha Subunit, Chain A, domain 1"/>
    <property type="match status" value="2"/>
</dbReference>
<keyword evidence="9" id="KW-0223">Dioxygenase</keyword>
<reference evidence="9 10" key="1">
    <citation type="journal article" date="2021" name="Microorganisms">
        <title>Acidisoma silvae sp. nov. and Acidisomacellulosilytica sp. nov., Two Acidophilic Bacteria Isolated from Decaying Wood, Hydrolyzing Cellulose and Producing Poly-3-hydroxybutyrate.</title>
        <authorList>
            <person name="Mieszkin S."/>
            <person name="Pouder E."/>
            <person name="Uroz S."/>
            <person name="Simon-Colin C."/>
            <person name="Alain K."/>
        </authorList>
    </citation>
    <scope>NUCLEOTIDE SEQUENCE [LARGE SCALE GENOMIC DNA]</scope>
    <source>
        <strain evidence="9 10">HW T5.17</strain>
    </source>
</reference>
<dbReference type="InterPro" id="IPR001663">
    <property type="entry name" value="Rng_hydr_dOase-A"/>
</dbReference>
<dbReference type="SUPFAM" id="SSF50022">
    <property type="entry name" value="ISP domain"/>
    <property type="match status" value="1"/>
</dbReference>
<dbReference type="GO" id="GO:0005506">
    <property type="term" value="F:iron ion binding"/>
    <property type="evidence" value="ECO:0007669"/>
    <property type="project" value="InterPro"/>
</dbReference>
<evidence type="ECO:0000256" key="1">
    <source>
        <dbReference type="ARBA" id="ARBA00001962"/>
    </source>
</evidence>
<dbReference type="Proteomes" id="UP000721844">
    <property type="component" value="Unassembled WGS sequence"/>
</dbReference>
<dbReference type="GO" id="GO:0051213">
    <property type="term" value="F:dioxygenase activity"/>
    <property type="evidence" value="ECO:0007669"/>
    <property type="project" value="UniProtKB-KW"/>
</dbReference>
<keyword evidence="3" id="KW-0479">Metal-binding</keyword>
<dbReference type="InterPro" id="IPR036922">
    <property type="entry name" value="Rieske_2Fe-2S_sf"/>
</dbReference>
<dbReference type="GO" id="GO:0051537">
    <property type="term" value="F:2 iron, 2 sulfur cluster binding"/>
    <property type="evidence" value="ECO:0007669"/>
    <property type="project" value="UniProtKB-KW"/>
</dbReference>